<dbReference type="AlphaFoldDB" id="A0A6A4TE57"/>
<dbReference type="Proteomes" id="UP000438429">
    <property type="component" value="Unassembled WGS sequence"/>
</dbReference>
<evidence type="ECO:0000313" key="1">
    <source>
        <dbReference type="EMBL" id="KAF0042060.1"/>
    </source>
</evidence>
<evidence type="ECO:0000313" key="2">
    <source>
        <dbReference type="Proteomes" id="UP000438429"/>
    </source>
</evidence>
<sequence>MQQRGQILFVLNRLHRTSHSMTQAMYRRRPTNLIYGLSSFSAQKYSTECTAAAEKLKWAPRSVASSHTANYPIPDKQQVNQRSPPIPMHQTLTAPTLGKALHCSIYDDAQSSKKHNNNNKKKLVQFSVEPVTGRRLELNEFGVDAVTGAGLVSMEWKSWAISDWLTER</sequence>
<comment type="caution">
    <text evidence="1">The sequence shown here is derived from an EMBL/GenBank/DDBJ whole genome shotgun (WGS) entry which is preliminary data.</text>
</comment>
<reference evidence="1 2" key="1">
    <citation type="submission" date="2019-06" db="EMBL/GenBank/DDBJ databases">
        <title>Draft genomes of female and male turbot (Scophthalmus maximus).</title>
        <authorList>
            <person name="Xu H."/>
            <person name="Xu X.-W."/>
            <person name="Shao C."/>
            <person name="Chen S."/>
        </authorList>
    </citation>
    <scope>NUCLEOTIDE SEQUENCE [LARGE SCALE GENOMIC DNA]</scope>
    <source>
        <strain evidence="1">Ysfricsl-2016a</strain>
        <tissue evidence="1">Blood</tissue>
    </source>
</reference>
<dbReference type="EMBL" id="VEVO01000005">
    <property type="protein sequence ID" value="KAF0042060.1"/>
    <property type="molecule type" value="Genomic_DNA"/>
</dbReference>
<organism evidence="1 2">
    <name type="scientific">Scophthalmus maximus</name>
    <name type="common">Turbot</name>
    <name type="synonym">Psetta maxima</name>
    <dbReference type="NCBI Taxonomy" id="52904"/>
    <lineage>
        <taxon>Eukaryota</taxon>
        <taxon>Metazoa</taxon>
        <taxon>Chordata</taxon>
        <taxon>Craniata</taxon>
        <taxon>Vertebrata</taxon>
        <taxon>Euteleostomi</taxon>
        <taxon>Actinopterygii</taxon>
        <taxon>Neopterygii</taxon>
        <taxon>Teleostei</taxon>
        <taxon>Neoteleostei</taxon>
        <taxon>Acanthomorphata</taxon>
        <taxon>Carangaria</taxon>
        <taxon>Pleuronectiformes</taxon>
        <taxon>Pleuronectoidei</taxon>
        <taxon>Scophthalmidae</taxon>
        <taxon>Scophthalmus</taxon>
    </lineage>
</organism>
<name>A0A6A4TE57_SCOMX</name>
<proteinExistence type="predicted"/>
<accession>A0A6A4TE57</accession>
<gene>
    <name evidence="1" type="ORF">F2P81_005592</name>
</gene>
<protein>
    <submittedName>
        <fullName evidence="1">Uncharacterized protein</fullName>
    </submittedName>
</protein>